<dbReference type="InterPro" id="IPR037523">
    <property type="entry name" value="VOC_core"/>
</dbReference>
<dbReference type="GO" id="GO:0051213">
    <property type="term" value="F:dioxygenase activity"/>
    <property type="evidence" value="ECO:0007669"/>
    <property type="project" value="UniProtKB-KW"/>
</dbReference>
<comment type="caution">
    <text evidence="2">The sequence shown here is derived from an EMBL/GenBank/DDBJ whole genome shotgun (WGS) entry which is preliminary data.</text>
</comment>
<evidence type="ECO:0000259" key="1">
    <source>
        <dbReference type="PROSITE" id="PS51819"/>
    </source>
</evidence>
<protein>
    <submittedName>
        <fullName evidence="2">Glyoxalase/bleomycin resistance protein/dioxygenase</fullName>
    </submittedName>
</protein>
<organism evidence="2 3">
    <name type="scientific">Burkholderia ambifaria MEX-5</name>
    <dbReference type="NCBI Taxonomy" id="396597"/>
    <lineage>
        <taxon>Bacteria</taxon>
        <taxon>Pseudomonadati</taxon>
        <taxon>Pseudomonadota</taxon>
        <taxon>Betaproteobacteria</taxon>
        <taxon>Burkholderiales</taxon>
        <taxon>Burkholderiaceae</taxon>
        <taxon>Burkholderia</taxon>
        <taxon>Burkholderia cepacia complex</taxon>
    </lineage>
</organism>
<reference evidence="2 3" key="1">
    <citation type="submission" date="2008-03" db="EMBL/GenBank/DDBJ databases">
        <title>Sequencing of the draft genome and assembly of Burkholderia ambifaria MEX-5.</title>
        <authorList>
            <consortium name="US DOE Joint Genome Institute (JGI-PGF)"/>
            <person name="Copeland A."/>
            <person name="Lucas S."/>
            <person name="Lapidus A."/>
            <person name="Glavina del Rio T."/>
            <person name="Dalin E."/>
            <person name="Tice H."/>
            <person name="Bruce D."/>
            <person name="Goodwin L."/>
            <person name="Pitluck S."/>
            <person name="Larimer F."/>
            <person name="Land M.L."/>
            <person name="Hauser L."/>
            <person name="Tiedje J."/>
            <person name="Richardson P."/>
        </authorList>
    </citation>
    <scope>NUCLEOTIDE SEQUENCE [LARGE SCALE GENOMIC DNA]</scope>
    <source>
        <strain evidence="2 3">MEX-5</strain>
    </source>
</reference>
<dbReference type="SUPFAM" id="SSF54593">
    <property type="entry name" value="Glyoxalase/Bleomycin resistance protein/Dihydroxybiphenyl dioxygenase"/>
    <property type="match status" value="1"/>
</dbReference>
<accession>B1TGH0</accession>
<dbReference type="PANTHER" id="PTHR33993">
    <property type="entry name" value="GLYOXALASE-RELATED"/>
    <property type="match status" value="1"/>
</dbReference>
<evidence type="ECO:0000313" key="3">
    <source>
        <dbReference type="Proteomes" id="UP000004814"/>
    </source>
</evidence>
<dbReference type="PANTHER" id="PTHR33993:SF2">
    <property type="entry name" value="VOC DOMAIN-CONTAINING PROTEIN"/>
    <property type="match status" value="1"/>
</dbReference>
<evidence type="ECO:0000313" key="2">
    <source>
        <dbReference type="EMBL" id="EDT37336.1"/>
    </source>
</evidence>
<feature type="domain" description="VOC" evidence="1">
    <location>
        <begin position="63"/>
        <end position="181"/>
    </location>
</feature>
<dbReference type="PROSITE" id="PS51819">
    <property type="entry name" value="VOC"/>
    <property type="match status" value="1"/>
</dbReference>
<sequence length="184" mass="19807">MKPPKLPKLPFVSTAMTTDSTLSAASDHTAIPAQCKAGFHQQPEQDKELVMTSATATATLERAIAWFDIPSLDFDRAIRFYETVLQTTLQREVIGGVPMAMFDHEASSTGGSIVFDPQQMKPSANGVLVYLNAGESVVAALERAKRAGGVVQGSVIELPNNYGYIGYLIDTEGNRVGLHAPKCH</sequence>
<dbReference type="CDD" id="cd07247">
    <property type="entry name" value="SgaA_N_like"/>
    <property type="match status" value="1"/>
</dbReference>
<dbReference type="AlphaFoldDB" id="B1TGH0"/>
<dbReference type="EMBL" id="ABLK01000501">
    <property type="protein sequence ID" value="EDT37336.1"/>
    <property type="molecule type" value="Genomic_DNA"/>
</dbReference>
<dbReference type="PATRIC" id="fig|396597.7.peg.427"/>
<proteinExistence type="predicted"/>
<dbReference type="Gene3D" id="3.10.180.10">
    <property type="entry name" value="2,3-Dihydroxybiphenyl 1,2-Dioxygenase, domain 1"/>
    <property type="match status" value="1"/>
</dbReference>
<gene>
    <name evidence="2" type="ORF">BamMEX5DRAFT_6886</name>
</gene>
<keyword evidence="2" id="KW-0560">Oxidoreductase</keyword>
<dbReference type="Proteomes" id="UP000004814">
    <property type="component" value="Unassembled WGS sequence"/>
</dbReference>
<dbReference type="InterPro" id="IPR052164">
    <property type="entry name" value="Anthracycline_SecMetBiosynth"/>
</dbReference>
<keyword evidence="2" id="KW-0223">Dioxygenase</keyword>
<dbReference type="InterPro" id="IPR029068">
    <property type="entry name" value="Glyas_Bleomycin-R_OHBP_Dase"/>
</dbReference>
<name>B1TGH0_9BURK</name>